<evidence type="ECO:0000313" key="1">
    <source>
        <dbReference type="EMBL" id="MBB4007375.1"/>
    </source>
</evidence>
<gene>
    <name evidence="1" type="ORF">GGQ71_001638</name>
</gene>
<dbReference type="Proteomes" id="UP000544107">
    <property type="component" value="Unassembled WGS sequence"/>
</dbReference>
<proteinExistence type="predicted"/>
<sequence>MMKKFRVDQHVEADEHLFLFAVDYCAADFVADAEDLQKKILWHRQEATDFQFRAMQRDPADQASHGGFGAEVMADENDSAWTVYGEFLIDTVPRNVFFCVRAVLQRHGTAPSSPS</sequence>
<organism evidence="1 2">
    <name type="scientific">Allorhizobium taibaishanense</name>
    <dbReference type="NCBI Taxonomy" id="887144"/>
    <lineage>
        <taxon>Bacteria</taxon>
        <taxon>Pseudomonadati</taxon>
        <taxon>Pseudomonadota</taxon>
        <taxon>Alphaproteobacteria</taxon>
        <taxon>Hyphomicrobiales</taxon>
        <taxon>Rhizobiaceae</taxon>
        <taxon>Rhizobium/Agrobacterium group</taxon>
        <taxon>Allorhizobium</taxon>
    </lineage>
</organism>
<reference evidence="1 2" key="1">
    <citation type="submission" date="2020-08" db="EMBL/GenBank/DDBJ databases">
        <title>Genomic Encyclopedia of Type Strains, Phase IV (KMG-IV): sequencing the most valuable type-strain genomes for metagenomic binning, comparative biology and taxonomic classification.</title>
        <authorList>
            <person name="Goeker M."/>
        </authorList>
    </citation>
    <scope>NUCLEOTIDE SEQUENCE [LARGE SCALE GENOMIC DNA]</scope>
    <source>
        <strain evidence="1 2">DSM 100021</strain>
    </source>
</reference>
<comment type="caution">
    <text evidence="1">The sequence shown here is derived from an EMBL/GenBank/DDBJ whole genome shotgun (WGS) entry which is preliminary data.</text>
</comment>
<name>A0A7W6HLC8_9HYPH</name>
<dbReference type="AlphaFoldDB" id="A0A7W6HLC8"/>
<evidence type="ECO:0000313" key="2">
    <source>
        <dbReference type="Proteomes" id="UP000544107"/>
    </source>
</evidence>
<protein>
    <submittedName>
        <fullName evidence="1">Uncharacterized protein</fullName>
    </submittedName>
</protein>
<accession>A0A7W6HLC8</accession>
<dbReference type="EMBL" id="JACIED010000002">
    <property type="protein sequence ID" value="MBB4007375.1"/>
    <property type="molecule type" value="Genomic_DNA"/>
</dbReference>